<dbReference type="ESTHER" id="9neop-a0a0l7lfd9">
    <property type="family name" value="Gliotactin"/>
</dbReference>
<name>A0A0L7LFD9_OPEBR</name>
<dbReference type="Gene3D" id="3.40.50.1820">
    <property type="entry name" value="alpha/beta hydrolase"/>
    <property type="match status" value="1"/>
</dbReference>
<proteinExistence type="inferred from homology"/>
<dbReference type="SUPFAM" id="SSF53474">
    <property type="entry name" value="alpha/beta-Hydrolases"/>
    <property type="match status" value="1"/>
</dbReference>
<dbReference type="InterPro" id="IPR051093">
    <property type="entry name" value="Neuroligin/BSAL"/>
</dbReference>
<keyword evidence="3" id="KW-0325">Glycoprotein</keyword>
<keyword evidence="2 5" id="KW-0732">Signal</keyword>
<organism evidence="7 8">
    <name type="scientific">Operophtera brumata</name>
    <name type="common">Winter moth</name>
    <name type="synonym">Phalaena brumata</name>
    <dbReference type="NCBI Taxonomy" id="104452"/>
    <lineage>
        <taxon>Eukaryota</taxon>
        <taxon>Metazoa</taxon>
        <taxon>Ecdysozoa</taxon>
        <taxon>Arthropoda</taxon>
        <taxon>Hexapoda</taxon>
        <taxon>Insecta</taxon>
        <taxon>Pterygota</taxon>
        <taxon>Neoptera</taxon>
        <taxon>Endopterygota</taxon>
        <taxon>Lepidoptera</taxon>
        <taxon>Glossata</taxon>
        <taxon>Ditrysia</taxon>
        <taxon>Geometroidea</taxon>
        <taxon>Geometridae</taxon>
        <taxon>Larentiinae</taxon>
        <taxon>Operophtera</taxon>
    </lineage>
</organism>
<comment type="caution">
    <text evidence="7">The sequence shown here is derived from an EMBL/GenBank/DDBJ whole genome shotgun (WGS) entry which is preliminary data.</text>
</comment>
<dbReference type="InterPro" id="IPR019819">
    <property type="entry name" value="Carboxylesterase_B_CS"/>
</dbReference>
<evidence type="ECO:0000313" key="7">
    <source>
        <dbReference type="EMBL" id="KOB74162.1"/>
    </source>
</evidence>
<feature type="domain" description="Carboxylesterase type B" evidence="6">
    <location>
        <begin position="104"/>
        <end position="461"/>
    </location>
</feature>
<evidence type="ECO:0000259" key="6">
    <source>
        <dbReference type="Pfam" id="PF00135"/>
    </source>
</evidence>
<evidence type="ECO:0000256" key="1">
    <source>
        <dbReference type="ARBA" id="ARBA00005964"/>
    </source>
</evidence>
<reference evidence="7 8" key="1">
    <citation type="journal article" date="2015" name="Genome Biol. Evol.">
        <title>The genome of winter moth (Operophtera brumata) provides a genomic perspective on sexual dimorphism and phenology.</title>
        <authorList>
            <person name="Derks M.F."/>
            <person name="Smit S."/>
            <person name="Salis L."/>
            <person name="Schijlen E."/>
            <person name="Bossers A."/>
            <person name="Mateman C."/>
            <person name="Pijl A.S."/>
            <person name="de Ridder D."/>
            <person name="Groenen M.A."/>
            <person name="Visser M.E."/>
            <person name="Megens H.J."/>
        </authorList>
    </citation>
    <scope>NUCLEOTIDE SEQUENCE [LARGE SCALE GENOMIC DNA]</scope>
    <source>
        <strain evidence="7">WM2013NL</strain>
        <tissue evidence="7">Head and thorax</tissue>
    </source>
</reference>
<dbReference type="PANTHER" id="PTHR43903">
    <property type="entry name" value="NEUROLIGIN"/>
    <property type="match status" value="1"/>
</dbReference>
<feature type="region of interest" description="Disordered" evidence="4">
    <location>
        <begin position="20"/>
        <end position="56"/>
    </location>
</feature>
<gene>
    <name evidence="7" type="ORF">OBRU01_09554</name>
</gene>
<evidence type="ECO:0000256" key="5">
    <source>
        <dbReference type="SAM" id="SignalP"/>
    </source>
</evidence>
<dbReference type="EMBL" id="JTDY01001335">
    <property type="protein sequence ID" value="KOB74162.1"/>
    <property type="molecule type" value="Genomic_DNA"/>
</dbReference>
<feature type="signal peptide" evidence="5">
    <location>
        <begin position="1"/>
        <end position="17"/>
    </location>
</feature>
<evidence type="ECO:0000256" key="4">
    <source>
        <dbReference type="SAM" id="MobiDB-lite"/>
    </source>
</evidence>
<dbReference type="InterPro" id="IPR029058">
    <property type="entry name" value="AB_hydrolase_fold"/>
</dbReference>
<evidence type="ECO:0000256" key="2">
    <source>
        <dbReference type="ARBA" id="ARBA00022729"/>
    </source>
</evidence>
<protein>
    <submittedName>
        <fullName evidence="7">Gliotactin</fullName>
    </submittedName>
</protein>
<dbReference type="InterPro" id="IPR002018">
    <property type="entry name" value="CarbesteraseB"/>
</dbReference>
<evidence type="ECO:0000313" key="8">
    <source>
        <dbReference type="Proteomes" id="UP000037510"/>
    </source>
</evidence>
<feature type="compositionally biased region" description="Polar residues" evidence="4">
    <location>
        <begin position="20"/>
        <end position="31"/>
    </location>
</feature>
<dbReference type="AlphaFoldDB" id="A0A0L7LFD9"/>
<feature type="compositionally biased region" description="Basic and acidic residues" evidence="4">
    <location>
        <begin position="602"/>
        <end position="618"/>
    </location>
</feature>
<evidence type="ECO:0000256" key="3">
    <source>
        <dbReference type="ARBA" id="ARBA00023180"/>
    </source>
</evidence>
<feature type="chain" id="PRO_5005573397" evidence="5">
    <location>
        <begin position="18"/>
        <end position="669"/>
    </location>
</feature>
<feature type="region of interest" description="Disordered" evidence="4">
    <location>
        <begin position="602"/>
        <end position="638"/>
    </location>
</feature>
<dbReference type="STRING" id="104452.A0A0L7LFD9"/>
<sequence>MMRKVFVTFLLCASANGQSNKDLYNGQSNNEYYGGKQDGARQTRLPSPGDSDYRTYVHNNRRYGVDPTRYNPYNPNINQPGGFPYNPLYTNPLDDQYKYANRIQGEVSVFLGIPYARPPVLEGRFKPPRQHPGWQLMQAVDWGPACPQPVRFTGATKGIRDMDEDCLYLNIFSPNAEAGATAQRFPVMVYIHGGQFMSGASNLFPAHMLAAFYNVLVVSFNYRLGALGRCYYLFIMALRWVHENIGAFNGDPSSITLFGPGAGGASAGLLAVAPQTRDIVTRVIAQSGSALADWAVIEDKYRVQNTSLVFGRLLGCPIDSSWKLVNCLRQGRSFYELGNAEFQPHVGFIPWGPVLENNFTFPGDEWYDGWRARDWHFLDELPESLYRRGRFNRALRYMAGVATQEAAYVLYNNETLAPSYEISEHWFDQKVAELVQRYNYTLNPRGVYEAVRYMYTYHPQPHNTMPVYMYVLNTTVEAFQWPAWRQYGHDNEHYFLSGAPFMDQEFFPRRQRIERQAWTGNDRNMSHFFMKAYSDFARYGYLNLNTTYNSSIQLNYRQTELAFWTSGIDNATRSRDNIYEYRDVPVKRPPTPQTLARTVSYHTERARAERDRQRDALQRQHLRVQGRARQATPHAADTGENQLKINCAELKKKVIFTKINKLSIKKKMH</sequence>
<accession>A0A0L7LFD9</accession>
<keyword evidence="8" id="KW-1185">Reference proteome</keyword>
<dbReference type="Proteomes" id="UP000037510">
    <property type="component" value="Unassembled WGS sequence"/>
</dbReference>
<dbReference type="PROSITE" id="PS00941">
    <property type="entry name" value="CARBOXYLESTERASE_B_2"/>
    <property type="match status" value="1"/>
</dbReference>
<dbReference type="Pfam" id="PF00135">
    <property type="entry name" value="COesterase"/>
    <property type="match status" value="1"/>
</dbReference>
<comment type="similarity">
    <text evidence="1">Belongs to the type-B carboxylesterase/lipase family.</text>
</comment>